<keyword evidence="2" id="KW-0808">Transferase</keyword>
<dbReference type="SUPFAM" id="SSF53328">
    <property type="entry name" value="Formyltransferase"/>
    <property type="match status" value="1"/>
</dbReference>
<dbReference type="InterPro" id="IPR036477">
    <property type="entry name" value="Formyl_transf_N_sf"/>
</dbReference>
<sequence length="234" mass="25530">MFDTVILLTGPIERAVLPSALLGHNPGLTVVSIERASELAGLSEAVLKRSRLIAFVTPVIVPRSILALVGYGAFNFHPGPPTYPGWAPAHFAIYDQAADFGATVHAMVEQVDAGPIIELASFPIPPHTTVLGLEGLAYAHLALLFWRTAKWLATDRDPPPALPVAWSNRKYSRQNYRAMCEIPLDISKSELERRLKVFGGNYFGVAPSIRLHGVEFRAVTEPQAVSELETLGRN</sequence>
<reference evidence="3" key="1">
    <citation type="submission" date="2016-11" db="EMBL/GenBank/DDBJ databases">
        <authorList>
            <person name="Varghese N."/>
            <person name="Submissions S."/>
        </authorList>
    </citation>
    <scope>NUCLEOTIDE SEQUENCE [LARGE SCALE GENOMIC DNA]</scope>
    <source>
        <strain evidence="3">GAS401</strain>
    </source>
</reference>
<evidence type="ECO:0000259" key="1">
    <source>
        <dbReference type="Pfam" id="PF00551"/>
    </source>
</evidence>
<dbReference type="AlphaFoldDB" id="A0A1M7UAG4"/>
<dbReference type="OrthoDB" id="9788208at2"/>
<accession>A0A1M7UAG4</accession>
<keyword evidence="3" id="KW-1185">Reference proteome</keyword>
<evidence type="ECO:0000313" key="3">
    <source>
        <dbReference type="Proteomes" id="UP000184096"/>
    </source>
</evidence>
<protein>
    <submittedName>
        <fullName evidence="2">Formyl transferase</fullName>
    </submittedName>
</protein>
<dbReference type="GO" id="GO:0004479">
    <property type="term" value="F:methionyl-tRNA formyltransferase activity"/>
    <property type="evidence" value="ECO:0007669"/>
    <property type="project" value="TreeGrafter"/>
</dbReference>
<organism evidence="2 3">
    <name type="scientific">Bradyrhizobium erythrophlei</name>
    <dbReference type="NCBI Taxonomy" id="1437360"/>
    <lineage>
        <taxon>Bacteria</taxon>
        <taxon>Pseudomonadati</taxon>
        <taxon>Pseudomonadota</taxon>
        <taxon>Alphaproteobacteria</taxon>
        <taxon>Hyphomicrobiales</taxon>
        <taxon>Nitrobacteraceae</taxon>
        <taxon>Bradyrhizobium</taxon>
    </lineage>
</organism>
<feature type="domain" description="Formyl transferase N-terminal" evidence="1">
    <location>
        <begin position="60"/>
        <end position="130"/>
    </location>
</feature>
<dbReference type="RefSeq" id="WP_072820545.1">
    <property type="nucleotide sequence ID" value="NZ_LT670849.1"/>
</dbReference>
<dbReference type="Gene3D" id="3.40.50.12230">
    <property type="match status" value="1"/>
</dbReference>
<dbReference type="InterPro" id="IPR002376">
    <property type="entry name" value="Formyl_transf_N"/>
</dbReference>
<gene>
    <name evidence="2" type="ORF">SAMN05444170_4139</name>
</gene>
<dbReference type="Proteomes" id="UP000184096">
    <property type="component" value="Chromosome I"/>
</dbReference>
<dbReference type="PANTHER" id="PTHR11138:SF5">
    <property type="entry name" value="METHIONYL-TRNA FORMYLTRANSFERASE, MITOCHONDRIAL"/>
    <property type="match status" value="1"/>
</dbReference>
<dbReference type="GO" id="GO:0005829">
    <property type="term" value="C:cytosol"/>
    <property type="evidence" value="ECO:0007669"/>
    <property type="project" value="TreeGrafter"/>
</dbReference>
<proteinExistence type="predicted"/>
<name>A0A1M7UAG4_9BRAD</name>
<dbReference type="EMBL" id="LT670849">
    <property type="protein sequence ID" value="SHN79840.1"/>
    <property type="molecule type" value="Genomic_DNA"/>
</dbReference>
<dbReference type="Pfam" id="PF00551">
    <property type="entry name" value="Formyl_trans_N"/>
    <property type="match status" value="1"/>
</dbReference>
<dbReference type="PANTHER" id="PTHR11138">
    <property type="entry name" value="METHIONYL-TRNA FORMYLTRANSFERASE"/>
    <property type="match status" value="1"/>
</dbReference>
<evidence type="ECO:0000313" key="2">
    <source>
        <dbReference type="EMBL" id="SHN79840.1"/>
    </source>
</evidence>